<evidence type="ECO:0000256" key="1">
    <source>
        <dbReference type="ARBA" id="ARBA00000618"/>
    </source>
</evidence>
<reference evidence="10 11" key="1">
    <citation type="submission" date="2023-09" db="EMBL/GenBank/DDBJ databases">
        <authorList>
            <person name="Wang M."/>
        </authorList>
    </citation>
    <scope>NUCLEOTIDE SEQUENCE [LARGE SCALE GENOMIC DNA]</scope>
    <source>
        <strain evidence="10">GT-2023</strain>
        <tissue evidence="10">Liver</tissue>
    </source>
</reference>
<comment type="caution">
    <text evidence="10">The sequence shown here is derived from an EMBL/GenBank/DDBJ whole genome shotgun (WGS) entry which is preliminary data.</text>
</comment>
<comment type="catalytic activity">
    <reaction evidence="1">
        <text>D-glucose(out) = D-glucose(in)</text>
        <dbReference type="Rhea" id="RHEA:60376"/>
        <dbReference type="ChEBI" id="CHEBI:4167"/>
    </reaction>
</comment>
<evidence type="ECO:0000256" key="8">
    <source>
        <dbReference type="ARBA" id="ARBA00022989"/>
    </source>
</evidence>
<dbReference type="Pfam" id="PF00083">
    <property type="entry name" value="Sugar_tr"/>
    <property type="match status" value="1"/>
</dbReference>
<accession>A0ABR3N243</accession>
<keyword evidence="6" id="KW-0762">Sugar transport</keyword>
<evidence type="ECO:0000256" key="3">
    <source>
        <dbReference type="ARBA" id="ARBA00007004"/>
    </source>
</evidence>
<evidence type="ECO:0000313" key="11">
    <source>
        <dbReference type="Proteomes" id="UP001558613"/>
    </source>
</evidence>
<keyword evidence="7" id="KW-0812">Transmembrane</keyword>
<comment type="subcellular location">
    <subcellularLocation>
        <location evidence="2">Cell membrane</location>
        <topology evidence="2">Multi-pass membrane protein</topology>
    </subcellularLocation>
</comment>
<dbReference type="PANTHER" id="PTHR23503">
    <property type="entry name" value="SOLUTE CARRIER FAMILY 2"/>
    <property type="match status" value="1"/>
</dbReference>
<evidence type="ECO:0000256" key="5">
    <source>
        <dbReference type="ARBA" id="ARBA00022475"/>
    </source>
</evidence>
<keyword evidence="8" id="KW-1133">Transmembrane helix</keyword>
<comment type="similarity">
    <text evidence="3">Belongs to the major facilitator superfamily. Sugar transporter (TC 2.A.1.1) family. Glucose transporter subfamily.</text>
</comment>
<evidence type="ECO:0000256" key="9">
    <source>
        <dbReference type="ARBA" id="ARBA00023136"/>
    </source>
</evidence>
<keyword evidence="9" id="KW-0472">Membrane</keyword>
<evidence type="ECO:0000256" key="4">
    <source>
        <dbReference type="ARBA" id="ARBA00022448"/>
    </source>
</evidence>
<protein>
    <submittedName>
        <fullName evidence="10">Uncharacterized protein</fullName>
    </submittedName>
</protein>
<gene>
    <name evidence="10" type="ORF">QQF64_029892</name>
</gene>
<dbReference type="InterPro" id="IPR005828">
    <property type="entry name" value="MFS_sugar_transport-like"/>
</dbReference>
<dbReference type="InterPro" id="IPR036259">
    <property type="entry name" value="MFS_trans_sf"/>
</dbReference>
<evidence type="ECO:0000256" key="7">
    <source>
        <dbReference type="ARBA" id="ARBA00022692"/>
    </source>
</evidence>
<keyword evidence="4" id="KW-0813">Transport</keyword>
<dbReference type="Proteomes" id="UP001558613">
    <property type="component" value="Unassembled WGS sequence"/>
</dbReference>
<dbReference type="Gene3D" id="1.20.1250.20">
    <property type="entry name" value="MFS general substrate transporter like domains"/>
    <property type="match status" value="1"/>
</dbReference>
<organism evidence="10 11">
    <name type="scientific">Cirrhinus molitorella</name>
    <name type="common">mud carp</name>
    <dbReference type="NCBI Taxonomy" id="172907"/>
    <lineage>
        <taxon>Eukaryota</taxon>
        <taxon>Metazoa</taxon>
        <taxon>Chordata</taxon>
        <taxon>Craniata</taxon>
        <taxon>Vertebrata</taxon>
        <taxon>Euteleostomi</taxon>
        <taxon>Actinopterygii</taxon>
        <taxon>Neopterygii</taxon>
        <taxon>Teleostei</taxon>
        <taxon>Ostariophysi</taxon>
        <taxon>Cypriniformes</taxon>
        <taxon>Cyprinidae</taxon>
        <taxon>Labeoninae</taxon>
        <taxon>Labeonini</taxon>
        <taxon>Cirrhinus</taxon>
    </lineage>
</organism>
<proteinExistence type="inferred from homology"/>
<evidence type="ECO:0000256" key="6">
    <source>
        <dbReference type="ARBA" id="ARBA00022597"/>
    </source>
</evidence>
<sequence>MSGGILLTSFPYSSKSWMSRGGDETLRRLTGRLEVSEDLAEMKEEKRKMDMERKVSIAELFRSPLYQQPIIISILLQLSQQLSGINAVSAADVLS</sequence>
<keyword evidence="5" id="KW-1003">Cell membrane</keyword>
<dbReference type="InterPro" id="IPR045263">
    <property type="entry name" value="GLUT"/>
</dbReference>
<dbReference type="EMBL" id="JAYMGO010000007">
    <property type="protein sequence ID" value="KAL1270876.1"/>
    <property type="molecule type" value="Genomic_DNA"/>
</dbReference>
<dbReference type="PANTHER" id="PTHR23503:SF120">
    <property type="entry name" value="SOLUTE CARRIER FAMILY 2, FACILITATED GLUCOSE TRANSPORTER MEMBER 4"/>
    <property type="match status" value="1"/>
</dbReference>
<evidence type="ECO:0000313" key="10">
    <source>
        <dbReference type="EMBL" id="KAL1270876.1"/>
    </source>
</evidence>
<evidence type="ECO:0000256" key="2">
    <source>
        <dbReference type="ARBA" id="ARBA00004651"/>
    </source>
</evidence>
<name>A0ABR3N243_9TELE</name>
<keyword evidence="11" id="KW-1185">Reference proteome</keyword>